<dbReference type="InterPro" id="IPR025736">
    <property type="entry name" value="PucR_C-HTH_dom"/>
</dbReference>
<dbReference type="InterPro" id="IPR041522">
    <property type="entry name" value="CdaR_GGDEF"/>
</dbReference>
<dbReference type="Gene3D" id="1.10.10.2840">
    <property type="entry name" value="PucR C-terminal helix-turn-helix domain"/>
    <property type="match status" value="1"/>
</dbReference>
<evidence type="ECO:0000259" key="4">
    <source>
        <dbReference type="Pfam" id="PF17853"/>
    </source>
</evidence>
<evidence type="ECO:0000259" key="3">
    <source>
        <dbReference type="Pfam" id="PF13556"/>
    </source>
</evidence>
<dbReference type="Pfam" id="PF17853">
    <property type="entry name" value="GGDEF_2"/>
    <property type="match status" value="1"/>
</dbReference>
<dbReference type="InterPro" id="IPR008599">
    <property type="entry name" value="Diacid_rec"/>
</dbReference>
<dbReference type="PANTHER" id="PTHR33744">
    <property type="entry name" value="CARBOHYDRATE DIACID REGULATOR"/>
    <property type="match status" value="1"/>
</dbReference>
<organism evidence="5 6">
    <name type="scientific">Deefgea piscis</name>
    <dbReference type="NCBI Taxonomy" id="2739061"/>
    <lineage>
        <taxon>Bacteria</taxon>
        <taxon>Pseudomonadati</taxon>
        <taxon>Pseudomonadota</taxon>
        <taxon>Betaproteobacteria</taxon>
        <taxon>Neisseriales</taxon>
        <taxon>Chitinibacteraceae</taxon>
        <taxon>Deefgea</taxon>
    </lineage>
</organism>
<dbReference type="KEGG" id="dee:HQN60_03065"/>
<dbReference type="InterPro" id="IPR042070">
    <property type="entry name" value="PucR_C-HTH_sf"/>
</dbReference>
<dbReference type="Pfam" id="PF05651">
    <property type="entry name" value="Diacid_rec"/>
    <property type="match status" value="1"/>
</dbReference>
<dbReference type="InterPro" id="IPR051448">
    <property type="entry name" value="CdaR-like_regulators"/>
</dbReference>
<dbReference type="RefSeq" id="WP_173532295.1">
    <property type="nucleotide sequence ID" value="NZ_CP054143.1"/>
</dbReference>
<proteinExistence type="inferred from homology"/>
<evidence type="ECO:0000259" key="2">
    <source>
        <dbReference type="Pfam" id="PF05651"/>
    </source>
</evidence>
<feature type="domain" description="Putative sugar diacid recognition" evidence="2">
    <location>
        <begin position="7"/>
        <end position="137"/>
    </location>
</feature>
<comment type="similarity">
    <text evidence="1">Belongs to the CdaR family.</text>
</comment>
<dbReference type="PANTHER" id="PTHR33744:SF15">
    <property type="entry name" value="CARBOHYDRATE DIACID REGULATOR"/>
    <property type="match status" value="1"/>
</dbReference>
<dbReference type="Pfam" id="PF13556">
    <property type="entry name" value="HTH_30"/>
    <property type="match status" value="1"/>
</dbReference>
<dbReference type="AlphaFoldDB" id="A0A6M8SVC5"/>
<keyword evidence="6" id="KW-1185">Reference proteome</keyword>
<evidence type="ECO:0000313" key="5">
    <source>
        <dbReference type="EMBL" id="QKJ65787.1"/>
    </source>
</evidence>
<evidence type="ECO:0000313" key="6">
    <source>
        <dbReference type="Proteomes" id="UP000504844"/>
    </source>
</evidence>
<gene>
    <name evidence="5" type="ORF">HQN60_03065</name>
</gene>
<name>A0A6M8SVC5_9NEIS</name>
<feature type="domain" description="CdaR GGDEF-like" evidence="4">
    <location>
        <begin position="144"/>
        <end position="270"/>
    </location>
</feature>
<protein>
    <submittedName>
        <fullName evidence="5">Helix-turn-helix domain-containing protein</fullName>
    </submittedName>
</protein>
<dbReference type="Proteomes" id="UP000504844">
    <property type="component" value="Chromosome"/>
</dbReference>
<evidence type="ECO:0000256" key="1">
    <source>
        <dbReference type="ARBA" id="ARBA00006754"/>
    </source>
</evidence>
<accession>A0A6M8SVC5</accession>
<dbReference type="EMBL" id="CP054143">
    <property type="protein sequence ID" value="QKJ65787.1"/>
    <property type="molecule type" value="Genomic_DNA"/>
</dbReference>
<feature type="domain" description="PucR C-terminal helix-turn-helix" evidence="3">
    <location>
        <begin position="320"/>
        <end position="377"/>
    </location>
</feature>
<reference evidence="5 6" key="1">
    <citation type="submission" date="2020-05" db="EMBL/GenBank/DDBJ databases">
        <title>Complete genome sequence of Deefgea sp. D17.</title>
        <authorList>
            <person name="Bae J.-W."/>
            <person name="Han J.E."/>
        </authorList>
    </citation>
    <scope>NUCLEOTIDE SEQUENCE [LARGE SCALE GENOMIC DNA]</scope>
    <source>
        <strain evidence="5 6">D17</strain>
    </source>
</reference>
<sequence length="383" mass="43563">MSLLSVLLAQSIVQRTMSILPQNINVMDEQGIILGSGDPKRLGERHEGAVLAISQERTVEIDELAVNRLQGVRPGVNLPLHHDGKVIGAIGITGQPDEVRQFGELVRMTAEMMLDQRQLLQTIERDSRMSEELVLQLIERTSAPDEPLQQWAARLDVDLLKPRVALVIQTSGMALNEESGLEALQILQRRLSQDRRGQLTARRSLNEFVVLYPALDRRGQWDASALSLELNRWLEDIQRDGVAQIHAALGHYFSQDGSIALSYQTARATLLQPQAKRPLLQAFEQRRLPVLLSPLASGWQAELFRLPVSRLAEHDKDHLLYHTLLRWFEHDLHYAKTAAALHIHRNTLDYRLQKIAEITQLNLDKLEERMQLYIAVQLDQLPH</sequence>